<evidence type="ECO:0000256" key="3">
    <source>
        <dbReference type="ARBA" id="ARBA00008218"/>
    </source>
</evidence>
<feature type="compositionally biased region" description="Acidic residues" evidence="8">
    <location>
        <begin position="158"/>
        <end position="172"/>
    </location>
</feature>
<accession>A0A9P7A6S2</accession>
<reference evidence="10" key="1">
    <citation type="journal article" date="2020" name="New Phytol.">
        <title>Comparative genomics reveals dynamic genome evolution in host specialist ectomycorrhizal fungi.</title>
        <authorList>
            <person name="Lofgren L.A."/>
            <person name="Nguyen N.H."/>
            <person name="Vilgalys R."/>
            <person name="Ruytinx J."/>
            <person name="Liao H.L."/>
            <person name="Branco S."/>
            <person name="Kuo A."/>
            <person name="LaButti K."/>
            <person name="Lipzen A."/>
            <person name="Andreopoulos W."/>
            <person name="Pangilinan J."/>
            <person name="Riley R."/>
            <person name="Hundley H."/>
            <person name="Na H."/>
            <person name="Barry K."/>
            <person name="Grigoriev I.V."/>
            <person name="Stajich J.E."/>
            <person name="Kennedy P.G."/>
        </authorList>
    </citation>
    <scope>NUCLEOTIDE SEQUENCE</scope>
    <source>
        <strain evidence="10">DOB743</strain>
    </source>
</reference>
<evidence type="ECO:0000256" key="4">
    <source>
        <dbReference type="ARBA" id="ARBA00011825"/>
    </source>
</evidence>
<dbReference type="AlphaFoldDB" id="A0A9P7A6S2"/>
<sequence length="227" mass="26861">MSGRHDGRRRERSWERDDRDRERGKDRHPRGNRAGGQRDGGRKRDSRSRSPRRDRRDHERDHRDRDYKSSRREDYDRDSRRDDRRPERRDERREPPTRDKEPRHKDPKTQRDHRQQVGRHDAERISEKPSQARTPPPAPSADAGPSSPQRRPNLDPDALSEEGEAMDATNADEECMMTAMGLKGFGTTKGKHVEGNQEGFVDIKKIRTWRQYMNRRGGFNRPLDKVK</sequence>
<comment type="subcellular location">
    <subcellularLocation>
        <location evidence="2">Nucleus</location>
    </subcellularLocation>
</comment>
<feature type="domain" description="U4/U6.U5 small nuclear ribonucleoprotein 27kDa protein" evidence="9">
    <location>
        <begin position="172"/>
        <end position="225"/>
    </location>
</feature>
<comment type="function">
    <text evidence="1">May play a role in mRNA splicing.</text>
</comment>
<keyword evidence="11" id="KW-1185">Reference proteome</keyword>
<dbReference type="PANTHER" id="PTHR31077:SF1">
    <property type="entry name" value="U4_U6.U5 SMALL NUCLEAR RIBONUCLEOPROTEIN 27 KDA PROTEIN"/>
    <property type="match status" value="1"/>
</dbReference>
<comment type="subunit">
    <text evidence="4">Part of a tri-snRNP complex.</text>
</comment>
<evidence type="ECO:0000256" key="7">
    <source>
        <dbReference type="ARBA" id="ARBA00023242"/>
    </source>
</evidence>
<dbReference type="GO" id="GO:0006397">
    <property type="term" value="P:mRNA processing"/>
    <property type="evidence" value="ECO:0007669"/>
    <property type="project" value="UniProtKB-KW"/>
</dbReference>
<dbReference type="PANTHER" id="PTHR31077">
    <property type="entry name" value="U4/U6.U5 SMALL NUCLEAR RIBONUCLEOPROTEIN 27 KDA PROTEIN"/>
    <property type="match status" value="1"/>
</dbReference>
<feature type="compositionally biased region" description="Basic residues" evidence="8">
    <location>
        <begin position="44"/>
        <end position="53"/>
    </location>
</feature>
<evidence type="ECO:0000313" key="11">
    <source>
        <dbReference type="Proteomes" id="UP000714275"/>
    </source>
</evidence>
<evidence type="ECO:0000256" key="6">
    <source>
        <dbReference type="ARBA" id="ARBA00023187"/>
    </source>
</evidence>
<gene>
    <name evidence="10" type="ORF">EV702DRAFT_1066241</name>
</gene>
<dbReference type="Pfam" id="PF08648">
    <property type="entry name" value="SNRNP27"/>
    <property type="match status" value="1"/>
</dbReference>
<keyword evidence="7" id="KW-0539">Nucleus</keyword>
<evidence type="ECO:0000256" key="1">
    <source>
        <dbReference type="ARBA" id="ARBA00003632"/>
    </source>
</evidence>
<evidence type="ECO:0000259" key="9">
    <source>
        <dbReference type="Pfam" id="PF08648"/>
    </source>
</evidence>
<dbReference type="GO" id="GO:0008380">
    <property type="term" value="P:RNA splicing"/>
    <property type="evidence" value="ECO:0007669"/>
    <property type="project" value="UniProtKB-KW"/>
</dbReference>
<dbReference type="InterPro" id="IPR013957">
    <property type="entry name" value="SNRNP27"/>
</dbReference>
<feature type="region of interest" description="Disordered" evidence="8">
    <location>
        <begin position="1"/>
        <end position="172"/>
    </location>
</feature>
<evidence type="ECO:0000256" key="8">
    <source>
        <dbReference type="SAM" id="MobiDB-lite"/>
    </source>
</evidence>
<evidence type="ECO:0000313" key="10">
    <source>
        <dbReference type="EMBL" id="KAG1782705.1"/>
    </source>
</evidence>
<dbReference type="EMBL" id="JABBWD010000003">
    <property type="protein sequence ID" value="KAG1782705.1"/>
    <property type="molecule type" value="Genomic_DNA"/>
</dbReference>
<name>A0A9P7A6S2_9AGAM</name>
<evidence type="ECO:0000256" key="2">
    <source>
        <dbReference type="ARBA" id="ARBA00004123"/>
    </source>
</evidence>
<keyword evidence="6" id="KW-0508">mRNA splicing</keyword>
<dbReference type="Proteomes" id="UP000714275">
    <property type="component" value="Unassembled WGS sequence"/>
</dbReference>
<evidence type="ECO:0000256" key="5">
    <source>
        <dbReference type="ARBA" id="ARBA00022664"/>
    </source>
</evidence>
<feature type="compositionally biased region" description="Basic and acidic residues" evidence="8">
    <location>
        <begin position="54"/>
        <end position="127"/>
    </location>
</feature>
<dbReference type="GO" id="GO:0071011">
    <property type="term" value="C:precatalytic spliceosome"/>
    <property type="evidence" value="ECO:0007669"/>
    <property type="project" value="TreeGrafter"/>
</dbReference>
<protein>
    <recommendedName>
        <fullName evidence="9">U4/U6.U5 small nuclear ribonucleoprotein 27kDa protein domain-containing protein</fullName>
    </recommendedName>
</protein>
<keyword evidence="5" id="KW-0507">mRNA processing</keyword>
<dbReference type="OrthoDB" id="21368at2759"/>
<organism evidence="10 11">
    <name type="scientific">Suillus placidus</name>
    <dbReference type="NCBI Taxonomy" id="48579"/>
    <lineage>
        <taxon>Eukaryota</taxon>
        <taxon>Fungi</taxon>
        <taxon>Dikarya</taxon>
        <taxon>Basidiomycota</taxon>
        <taxon>Agaricomycotina</taxon>
        <taxon>Agaricomycetes</taxon>
        <taxon>Agaricomycetidae</taxon>
        <taxon>Boletales</taxon>
        <taxon>Suillineae</taxon>
        <taxon>Suillaceae</taxon>
        <taxon>Suillus</taxon>
    </lineage>
</organism>
<comment type="caution">
    <text evidence="10">The sequence shown here is derived from an EMBL/GenBank/DDBJ whole genome shotgun (WGS) entry which is preliminary data.</text>
</comment>
<feature type="compositionally biased region" description="Basic and acidic residues" evidence="8">
    <location>
        <begin position="1"/>
        <end position="25"/>
    </location>
</feature>
<comment type="similarity">
    <text evidence="3">Belongs to the SNUT3 family.</text>
</comment>
<proteinExistence type="inferred from homology"/>